<evidence type="ECO:0000256" key="1">
    <source>
        <dbReference type="ARBA" id="ARBA00023002"/>
    </source>
</evidence>
<dbReference type="InterPro" id="IPR018211">
    <property type="entry name" value="ADH_Fe_CS"/>
</dbReference>
<name>A0A7L9FI59_9CREN</name>
<dbReference type="CDD" id="cd08551">
    <property type="entry name" value="Fe-ADH"/>
    <property type="match status" value="1"/>
</dbReference>
<dbReference type="AlphaFoldDB" id="A0A7L9FI59"/>
<dbReference type="Gene3D" id="3.40.50.1970">
    <property type="match status" value="1"/>
</dbReference>
<dbReference type="FunCoup" id="A0A7L9FI59">
    <property type="interactions" value="8"/>
</dbReference>
<dbReference type="Pfam" id="PF25137">
    <property type="entry name" value="ADH_Fe_C"/>
    <property type="match status" value="1"/>
</dbReference>
<dbReference type="RefSeq" id="WP_192819369.1">
    <property type="nucleotide sequence ID" value="NZ_CP062310.1"/>
</dbReference>
<dbReference type="Proteomes" id="UP000594121">
    <property type="component" value="Chromosome"/>
</dbReference>
<feature type="domain" description="Alcohol dehydrogenase iron-type/glycerol dehydrogenase GldA" evidence="2">
    <location>
        <begin position="12"/>
        <end position="180"/>
    </location>
</feature>
<dbReference type="InterPro" id="IPR001670">
    <property type="entry name" value="ADH_Fe/GldA"/>
</dbReference>
<reference evidence="4 5" key="1">
    <citation type="submission" date="2020-10" db="EMBL/GenBank/DDBJ databases">
        <title>Thermofilum lucidum 3507LT sp. nov. a novel member of Thermofilaceae family isolated from Chile hot spring, and proposal of description order Thermofilales.</title>
        <authorList>
            <person name="Zayulina K.S."/>
            <person name="Elcheninov A.G."/>
            <person name="Toshchakov S.V."/>
            <person name="Kublanov I.V."/>
        </authorList>
    </citation>
    <scope>NUCLEOTIDE SEQUENCE [LARGE SCALE GENOMIC DNA]</scope>
    <source>
        <strain evidence="4 5">3507LT</strain>
    </source>
</reference>
<organism evidence="4 5">
    <name type="scientific">Infirmifilum lucidum</name>
    <dbReference type="NCBI Taxonomy" id="2776706"/>
    <lineage>
        <taxon>Archaea</taxon>
        <taxon>Thermoproteota</taxon>
        <taxon>Thermoprotei</taxon>
        <taxon>Thermofilales</taxon>
        <taxon>Thermofilaceae</taxon>
        <taxon>Infirmifilum</taxon>
    </lineage>
</organism>
<feature type="domain" description="Fe-containing alcohol dehydrogenase-like C-terminal" evidence="3">
    <location>
        <begin position="192"/>
        <end position="375"/>
    </location>
</feature>
<dbReference type="GO" id="GO:0046872">
    <property type="term" value="F:metal ion binding"/>
    <property type="evidence" value="ECO:0007669"/>
    <property type="project" value="InterPro"/>
</dbReference>
<dbReference type="FunFam" id="3.40.50.1970:FF:000003">
    <property type="entry name" value="Alcohol dehydrogenase, iron-containing"/>
    <property type="match status" value="1"/>
</dbReference>
<protein>
    <submittedName>
        <fullName evidence="4">Iron-containing alcohol dehydrogenase</fullName>
    </submittedName>
</protein>
<dbReference type="EMBL" id="CP062310">
    <property type="protein sequence ID" value="QOJ79397.1"/>
    <property type="molecule type" value="Genomic_DNA"/>
</dbReference>
<dbReference type="KEGG" id="thel:IG193_02745"/>
<keyword evidence="1" id="KW-0560">Oxidoreductase</keyword>
<evidence type="ECO:0000259" key="3">
    <source>
        <dbReference type="Pfam" id="PF25137"/>
    </source>
</evidence>
<dbReference type="GeneID" id="59148779"/>
<dbReference type="InterPro" id="IPR039697">
    <property type="entry name" value="Alcohol_dehydrogenase_Fe"/>
</dbReference>
<dbReference type="PANTHER" id="PTHR11496">
    <property type="entry name" value="ALCOHOL DEHYDROGENASE"/>
    <property type="match status" value="1"/>
</dbReference>
<gene>
    <name evidence="4" type="ORF">IG193_02745</name>
</gene>
<evidence type="ECO:0000313" key="5">
    <source>
        <dbReference type="Proteomes" id="UP000594121"/>
    </source>
</evidence>
<sequence length="378" mass="41279">MSRGVEFSVWQPTRVIFGRGSLDRVGELASGVGSHALVITGRGFARRYGYDERIKKLLEEHGVRASFFQGVEPNPTYTTVEKCLEVARTAGVDVFVAFGGGSVVDVAKAVNVTYTLGGRVSDYVYPKSVNQKLKPLIAIPTTHGTGSEVTKYSVLVDEASKMKVAISGDGLYPDYALLDPEVLKHLPRDQSASTGLDALSHAIEAFFSRRSTPYSDILSLEAARIAFRYLPCAVSGVLECREKMLYASMLAGLAINYTGTNVGHGLGYTLTVELGIPHGLANAMILPGAARFYEAYMPERAETFFESIGVSRPAGGLGELLQSLKASIGAPLRLRELGVPEERLEHFVRDGLRYQRNLLNSPFEITEDVAREIYRLVY</sequence>
<dbReference type="PANTHER" id="PTHR11496:SF83">
    <property type="entry name" value="HYDROXYACID-OXOACID TRANSHYDROGENASE, MITOCHONDRIAL"/>
    <property type="match status" value="1"/>
</dbReference>
<dbReference type="Pfam" id="PF00465">
    <property type="entry name" value="Fe-ADH"/>
    <property type="match status" value="1"/>
</dbReference>
<dbReference type="SUPFAM" id="SSF56796">
    <property type="entry name" value="Dehydroquinate synthase-like"/>
    <property type="match status" value="1"/>
</dbReference>
<evidence type="ECO:0000259" key="2">
    <source>
        <dbReference type="Pfam" id="PF00465"/>
    </source>
</evidence>
<dbReference type="GO" id="GO:0004022">
    <property type="term" value="F:alcohol dehydrogenase (NAD+) activity"/>
    <property type="evidence" value="ECO:0007669"/>
    <property type="project" value="TreeGrafter"/>
</dbReference>
<proteinExistence type="predicted"/>
<dbReference type="InterPro" id="IPR056798">
    <property type="entry name" value="ADH_Fe_C"/>
</dbReference>
<dbReference type="PROSITE" id="PS00913">
    <property type="entry name" value="ADH_IRON_1"/>
    <property type="match status" value="1"/>
</dbReference>
<dbReference type="InParanoid" id="A0A7L9FI59"/>
<dbReference type="Gene3D" id="1.20.1090.10">
    <property type="entry name" value="Dehydroquinate synthase-like - alpha domain"/>
    <property type="match status" value="1"/>
</dbReference>
<accession>A0A7L9FI59</accession>
<evidence type="ECO:0000313" key="4">
    <source>
        <dbReference type="EMBL" id="QOJ79397.1"/>
    </source>
</evidence>
<keyword evidence="5" id="KW-1185">Reference proteome</keyword>